<keyword evidence="3" id="KW-1185">Reference proteome</keyword>
<evidence type="ECO:0000259" key="1">
    <source>
        <dbReference type="Pfam" id="PF05899"/>
    </source>
</evidence>
<dbReference type="AlphaFoldDB" id="A0A0B6RX70"/>
<dbReference type="EMBL" id="CP002581">
    <property type="protein sequence ID" value="AJK49942.1"/>
    <property type="molecule type" value="Genomic_DNA"/>
</dbReference>
<dbReference type="Pfam" id="PF05899">
    <property type="entry name" value="Cupin_3"/>
    <property type="match status" value="1"/>
</dbReference>
<sequence>MTHMSKLIHDIVALGAGLGEFTRLDYGMDECDWRAGASNSRGYVVGWWEGKVGSVEFPATESDEAVWLVEGRVALTDVEGNRREFSAGQGYLLPAGFAGRWETIEDAKKFYVLLEQA</sequence>
<protein>
    <recommendedName>
        <fullName evidence="1">(S)-ureidoglycine aminohydrolase cupin domain-containing protein</fullName>
    </recommendedName>
</protein>
<dbReference type="SUPFAM" id="SSF51182">
    <property type="entry name" value="RmlC-like cupins"/>
    <property type="match status" value="1"/>
</dbReference>
<dbReference type="KEGG" id="bgp:BGL_2c18760"/>
<evidence type="ECO:0000313" key="2">
    <source>
        <dbReference type="EMBL" id="AJK49942.1"/>
    </source>
</evidence>
<gene>
    <name evidence="2" type="ORF">BGL_2c18760</name>
</gene>
<dbReference type="InterPro" id="IPR014710">
    <property type="entry name" value="RmlC-like_jellyroll"/>
</dbReference>
<reference evidence="3" key="1">
    <citation type="submission" date="2011-03" db="EMBL/GenBank/DDBJ databases">
        <authorList>
            <person name="Voget S."/>
            <person name="Streit W.R."/>
            <person name="Jaeger K.E."/>
            <person name="Daniel R."/>
        </authorList>
    </citation>
    <scope>NUCLEOTIDE SEQUENCE [LARGE SCALE GENOMIC DNA]</scope>
    <source>
        <strain evidence="3">PG1</strain>
    </source>
</reference>
<feature type="domain" description="(S)-ureidoglycine aminohydrolase cupin" evidence="1">
    <location>
        <begin position="43"/>
        <end position="111"/>
    </location>
</feature>
<dbReference type="HOGENOM" id="CLU_144011_0_0_4"/>
<accession>A0A0B6RX70</accession>
<proteinExistence type="predicted"/>
<dbReference type="InterPro" id="IPR008579">
    <property type="entry name" value="UGlyAH_Cupin_dom"/>
</dbReference>
<dbReference type="Proteomes" id="UP000031838">
    <property type="component" value="Chromosome 2"/>
</dbReference>
<reference evidence="2 3" key="2">
    <citation type="journal article" date="2016" name="Appl. Microbiol. Biotechnol.">
        <title>Mutations improving production and secretion of extracellular lipase by Burkholderia glumae PG1.</title>
        <authorList>
            <person name="Knapp A."/>
            <person name="Voget S."/>
            <person name="Gao R."/>
            <person name="Zaburannyi N."/>
            <person name="Krysciak D."/>
            <person name="Breuer M."/>
            <person name="Hauer B."/>
            <person name="Streit W.R."/>
            <person name="Muller R."/>
            <person name="Daniel R."/>
            <person name="Jaeger K.E."/>
        </authorList>
    </citation>
    <scope>NUCLEOTIDE SEQUENCE [LARGE SCALE GENOMIC DNA]</scope>
    <source>
        <strain evidence="2 3">PG1</strain>
    </source>
</reference>
<name>A0A0B6RX70_BURPL</name>
<evidence type="ECO:0000313" key="3">
    <source>
        <dbReference type="Proteomes" id="UP000031838"/>
    </source>
</evidence>
<dbReference type="Gene3D" id="2.60.120.10">
    <property type="entry name" value="Jelly Rolls"/>
    <property type="match status" value="1"/>
</dbReference>
<organism evidence="2 3">
    <name type="scientific">Burkholderia plantarii</name>
    <dbReference type="NCBI Taxonomy" id="41899"/>
    <lineage>
        <taxon>Bacteria</taxon>
        <taxon>Pseudomonadati</taxon>
        <taxon>Pseudomonadota</taxon>
        <taxon>Betaproteobacteria</taxon>
        <taxon>Burkholderiales</taxon>
        <taxon>Burkholderiaceae</taxon>
        <taxon>Burkholderia</taxon>
    </lineage>
</organism>
<dbReference type="InterPro" id="IPR011051">
    <property type="entry name" value="RmlC_Cupin_sf"/>
</dbReference>